<dbReference type="InterPro" id="IPR024498">
    <property type="entry name" value="DUF2786"/>
</dbReference>
<keyword evidence="4" id="KW-1185">Reference proteome</keyword>
<dbReference type="Proteomes" id="UP000477739">
    <property type="component" value="Unassembled WGS sequence"/>
</dbReference>
<dbReference type="EMBL" id="WMJZ01000020">
    <property type="protein sequence ID" value="MTH47497.1"/>
    <property type="molecule type" value="Genomic_DNA"/>
</dbReference>
<gene>
    <name evidence="3" type="ORF">GJV78_14770</name>
</gene>
<proteinExistence type="predicted"/>
<evidence type="ECO:0000313" key="4">
    <source>
        <dbReference type="Proteomes" id="UP000477739"/>
    </source>
</evidence>
<comment type="caution">
    <text evidence="3">The sequence shown here is derived from an EMBL/GenBank/DDBJ whole genome shotgun (WGS) entry which is preliminary data.</text>
</comment>
<evidence type="ECO:0000313" key="3">
    <source>
        <dbReference type="EMBL" id="MTH47497.1"/>
    </source>
</evidence>
<sequence length="236" mass="26069">MNKEKYLAKIKKLLNLARKSTNTNEAAAALRQAQNLMKQHNVSEQDVAFINISEASSKGAPSNAQTPPRYMGWLVDVINRAFGVQAMLDWRYSKYGDARRIVTFYGPDCRPQIAAYAFDVLARQLTAARREFIASLHRNTKPATRTARADQFCEGWAAGVWEVVAQLAPTESEATLMAAYRKRQIDQGMQTATCRDARKCRGGESAGTAGYLAGRRAKLSHAVNGATGVQRIGREV</sequence>
<dbReference type="OrthoDB" id="7275531at2"/>
<evidence type="ECO:0000259" key="1">
    <source>
        <dbReference type="Pfam" id="PF10979"/>
    </source>
</evidence>
<dbReference type="Pfam" id="PF10979">
    <property type="entry name" value="DUF2786"/>
    <property type="match status" value="1"/>
</dbReference>
<dbReference type="InterPro" id="IPR016868">
    <property type="entry name" value="Phage_B3_Orf5"/>
</dbReference>
<dbReference type="AlphaFoldDB" id="A0A6L6INH9"/>
<organism evidence="3 4">
    <name type="scientific">Intestinirhabdus alba</name>
    <dbReference type="NCBI Taxonomy" id="2899544"/>
    <lineage>
        <taxon>Bacteria</taxon>
        <taxon>Pseudomonadati</taxon>
        <taxon>Pseudomonadota</taxon>
        <taxon>Gammaproteobacteria</taxon>
        <taxon>Enterobacterales</taxon>
        <taxon>Enterobacteriaceae</taxon>
        <taxon>Intestinirhabdus</taxon>
    </lineage>
</organism>
<dbReference type="Pfam" id="PF23771">
    <property type="entry name" value="DUF7168"/>
    <property type="match status" value="1"/>
</dbReference>
<reference evidence="3 4" key="1">
    <citation type="submission" date="2019-11" db="EMBL/GenBank/DDBJ databases">
        <title>Escherichia alba sp. nov. isolated from the gut of plastic-eating superworms Zophobas atratus.</title>
        <authorList>
            <person name="Yang Y."/>
        </authorList>
    </citation>
    <scope>NUCLEOTIDE SEQUENCE [LARGE SCALE GENOMIC DNA]</scope>
    <source>
        <strain evidence="4">BIT-B35</strain>
    </source>
</reference>
<dbReference type="InterPro" id="IPR055592">
    <property type="entry name" value="DUF7168"/>
</dbReference>
<feature type="domain" description="DUF7168" evidence="2">
    <location>
        <begin position="61"/>
        <end position="192"/>
    </location>
</feature>
<name>A0A6L6INH9_9ENTR</name>
<dbReference type="PIRSF" id="PIRSF028111">
    <property type="entry name" value="UCP028111"/>
    <property type="match status" value="1"/>
</dbReference>
<accession>A0A6L6INH9</accession>
<evidence type="ECO:0000259" key="2">
    <source>
        <dbReference type="Pfam" id="PF23771"/>
    </source>
</evidence>
<protein>
    <submittedName>
        <fullName evidence="3">DUF2786 domain-containing protein</fullName>
    </submittedName>
</protein>
<feature type="domain" description="DUF2786" evidence="1">
    <location>
        <begin position="5"/>
        <end position="44"/>
    </location>
</feature>